<feature type="DNA-binding region" description="H-T-H motif" evidence="2">
    <location>
        <begin position="29"/>
        <end position="48"/>
    </location>
</feature>
<name>A0A2A9EV17_9MICO</name>
<dbReference type="PROSITE" id="PS50977">
    <property type="entry name" value="HTH_TETR_2"/>
    <property type="match status" value="1"/>
</dbReference>
<dbReference type="GO" id="GO:0003677">
    <property type="term" value="F:DNA binding"/>
    <property type="evidence" value="ECO:0007669"/>
    <property type="project" value="UniProtKB-UniRule"/>
</dbReference>
<keyword evidence="1 2" id="KW-0238">DNA-binding</keyword>
<dbReference type="AlphaFoldDB" id="A0A2A9EV17"/>
<feature type="domain" description="HTH tetR-type" evidence="3">
    <location>
        <begin position="6"/>
        <end position="66"/>
    </location>
</feature>
<proteinExistence type="predicted"/>
<reference evidence="4 5" key="1">
    <citation type="submission" date="2017-10" db="EMBL/GenBank/DDBJ databases">
        <title>Sequencing the genomes of 1000 actinobacteria strains.</title>
        <authorList>
            <person name="Klenk H.-P."/>
        </authorList>
    </citation>
    <scope>NUCLEOTIDE SEQUENCE [LARGE SCALE GENOMIC DNA]</scope>
    <source>
        <strain evidence="4 5">DSM 21863</strain>
    </source>
</reference>
<dbReference type="RefSeq" id="WP_211287470.1">
    <property type="nucleotide sequence ID" value="NZ_PDJJ01000001.1"/>
</dbReference>
<keyword evidence="5" id="KW-1185">Reference proteome</keyword>
<organism evidence="4 5">
    <name type="scientific">Isoptericola jiangsuensis</name>
    <dbReference type="NCBI Taxonomy" id="548579"/>
    <lineage>
        <taxon>Bacteria</taxon>
        <taxon>Bacillati</taxon>
        <taxon>Actinomycetota</taxon>
        <taxon>Actinomycetes</taxon>
        <taxon>Micrococcales</taxon>
        <taxon>Promicromonosporaceae</taxon>
        <taxon>Isoptericola</taxon>
    </lineage>
</organism>
<dbReference type="Pfam" id="PF00440">
    <property type="entry name" value="TetR_N"/>
    <property type="match status" value="1"/>
</dbReference>
<evidence type="ECO:0000256" key="2">
    <source>
        <dbReference type="PROSITE-ProRule" id="PRU00335"/>
    </source>
</evidence>
<dbReference type="InterPro" id="IPR001647">
    <property type="entry name" value="HTH_TetR"/>
</dbReference>
<accession>A0A2A9EV17</accession>
<dbReference type="InterPro" id="IPR009057">
    <property type="entry name" value="Homeodomain-like_sf"/>
</dbReference>
<dbReference type="Gene3D" id="1.10.357.10">
    <property type="entry name" value="Tetracycline Repressor, domain 2"/>
    <property type="match status" value="1"/>
</dbReference>
<evidence type="ECO:0000256" key="1">
    <source>
        <dbReference type="ARBA" id="ARBA00023125"/>
    </source>
</evidence>
<dbReference type="SUPFAM" id="SSF46689">
    <property type="entry name" value="Homeodomain-like"/>
    <property type="match status" value="1"/>
</dbReference>
<evidence type="ECO:0000313" key="4">
    <source>
        <dbReference type="EMBL" id="PFG42603.1"/>
    </source>
</evidence>
<protein>
    <submittedName>
        <fullName evidence="4">TetR family transcriptional regulator</fullName>
    </submittedName>
</protein>
<evidence type="ECO:0000259" key="3">
    <source>
        <dbReference type="PROSITE" id="PS50977"/>
    </source>
</evidence>
<dbReference type="Proteomes" id="UP000224130">
    <property type="component" value="Unassembled WGS sequence"/>
</dbReference>
<gene>
    <name evidence="4" type="ORF">ATJ88_1266</name>
</gene>
<comment type="caution">
    <text evidence="4">The sequence shown here is derived from an EMBL/GenBank/DDBJ whole genome shotgun (WGS) entry which is preliminary data.</text>
</comment>
<dbReference type="EMBL" id="PDJJ01000001">
    <property type="protein sequence ID" value="PFG42603.1"/>
    <property type="molecule type" value="Genomic_DNA"/>
</dbReference>
<evidence type="ECO:0000313" key="5">
    <source>
        <dbReference type="Proteomes" id="UP000224130"/>
    </source>
</evidence>
<sequence>MDPRQQRTRASLRAAILELAGQRPVGTLTVAEVARAAGVTRDTFYRHTTSPVELLAGVLEEELRQIEPPTRDGDDDFVRAETRLLRHVAAHREIYRAALVDGADGRLREVLHEVIAARLDEYLREHPDVAPPVPGGLPADTARTVLVAYSAAGTVGAIGVWLRDGGDEADIPALARTVIAGGPPAWAGSVAGAR</sequence>